<protein>
    <submittedName>
        <fullName evidence="1">Uncharacterized protein</fullName>
    </submittedName>
</protein>
<comment type="caution">
    <text evidence="1">The sequence shown here is derived from an EMBL/GenBank/DDBJ whole genome shotgun (WGS) entry which is preliminary data.</text>
</comment>
<dbReference type="AlphaFoldDB" id="X1DQD0"/>
<accession>X1DQD0</accession>
<sequence>MVKLNCVIIFGPSATVNMTFSLPSPNYWELQRLFSFDWGGKHIESICIALALKYVEKVHKRDVIISFADPSQGHSGCIYQATNWIYCGLASQTGGYQYYFDGKWQHPRSTVAKYGTREHNKILGLYPNIKFKKIPRKHRYIYLLG</sequence>
<dbReference type="Pfam" id="PF25680">
    <property type="entry name" value="Mom"/>
    <property type="match status" value="1"/>
</dbReference>
<dbReference type="InterPro" id="IPR057895">
    <property type="entry name" value="Mom"/>
</dbReference>
<feature type="non-terminal residue" evidence="1">
    <location>
        <position position="145"/>
    </location>
</feature>
<dbReference type="EMBL" id="BART01033412">
    <property type="protein sequence ID" value="GAH07184.1"/>
    <property type="molecule type" value="Genomic_DNA"/>
</dbReference>
<proteinExistence type="predicted"/>
<gene>
    <name evidence="1" type="ORF">S01H4_57432</name>
</gene>
<organism evidence="1">
    <name type="scientific">marine sediment metagenome</name>
    <dbReference type="NCBI Taxonomy" id="412755"/>
    <lineage>
        <taxon>unclassified sequences</taxon>
        <taxon>metagenomes</taxon>
        <taxon>ecological metagenomes</taxon>
    </lineage>
</organism>
<name>X1DQD0_9ZZZZ</name>
<reference evidence="1" key="1">
    <citation type="journal article" date="2014" name="Front. Microbiol.">
        <title>High frequency of phylogenetically diverse reductive dehalogenase-homologous genes in deep subseafloor sedimentary metagenomes.</title>
        <authorList>
            <person name="Kawai M."/>
            <person name="Futagami T."/>
            <person name="Toyoda A."/>
            <person name="Takaki Y."/>
            <person name="Nishi S."/>
            <person name="Hori S."/>
            <person name="Arai W."/>
            <person name="Tsubouchi T."/>
            <person name="Morono Y."/>
            <person name="Uchiyama I."/>
            <person name="Ito T."/>
            <person name="Fujiyama A."/>
            <person name="Inagaki F."/>
            <person name="Takami H."/>
        </authorList>
    </citation>
    <scope>NUCLEOTIDE SEQUENCE</scope>
    <source>
        <strain evidence="1">Expedition CK06-06</strain>
    </source>
</reference>
<evidence type="ECO:0000313" key="1">
    <source>
        <dbReference type="EMBL" id="GAH07184.1"/>
    </source>
</evidence>